<comment type="caution">
    <text evidence="2">The sequence shown here is derived from an EMBL/GenBank/DDBJ whole genome shotgun (WGS) entry which is preliminary data.</text>
</comment>
<keyword evidence="3" id="KW-1185">Reference proteome</keyword>
<dbReference type="EMBL" id="LWDP01000050">
    <property type="protein sequence ID" value="ORD93768.1"/>
    <property type="molecule type" value="Genomic_DNA"/>
</dbReference>
<protein>
    <submittedName>
        <fullName evidence="2">Uncharacterized protein</fullName>
    </submittedName>
</protein>
<evidence type="ECO:0000313" key="3">
    <source>
        <dbReference type="Proteomes" id="UP000192639"/>
    </source>
</evidence>
<keyword evidence="1" id="KW-0732">Signal</keyword>
<sequence length="67" mass="7693">MDSSTCHRFLNWIVLHFLGKVPGDAWFPSSFTWCLSGIKCCFMFRIKNRTTTTVAQTTLIQLISSTF</sequence>
<proteinExistence type="predicted"/>
<evidence type="ECO:0000256" key="1">
    <source>
        <dbReference type="SAM" id="SignalP"/>
    </source>
</evidence>
<dbReference type="Proteomes" id="UP000192639">
    <property type="component" value="Unassembled WGS sequence"/>
</dbReference>
<feature type="signal peptide" evidence="1">
    <location>
        <begin position="1"/>
        <end position="25"/>
    </location>
</feature>
<accession>A0A1Y1S5T3</accession>
<reference evidence="2 3" key="1">
    <citation type="journal article" date="2017" name="Environ. Microbiol.">
        <title>Decay of the glycolytic pathway and adaptation to intranuclear parasitism within Enterocytozoonidae microsporidia.</title>
        <authorList>
            <person name="Wiredu Boakye D."/>
            <person name="Jaroenlak P."/>
            <person name="Prachumwat A."/>
            <person name="Williams T.A."/>
            <person name="Bateman K.S."/>
            <person name="Itsathitphaisarn O."/>
            <person name="Sritunyalucksana K."/>
            <person name="Paszkiewicz K.H."/>
            <person name="Moore K.A."/>
            <person name="Stentiford G.D."/>
            <person name="Williams B.A."/>
        </authorList>
    </citation>
    <scope>NUCLEOTIDE SEQUENCE [LARGE SCALE GENOMIC DNA]</scope>
    <source>
        <strain evidence="2 3">GB1</strain>
    </source>
</reference>
<organism evidence="2 3">
    <name type="scientific">Enterospora canceri</name>
    <dbReference type="NCBI Taxonomy" id="1081671"/>
    <lineage>
        <taxon>Eukaryota</taxon>
        <taxon>Fungi</taxon>
        <taxon>Fungi incertae sedis</taxon>
        <taxon>Microsporidia</taxon>
        <taxon>Enterocytozoonidae</taxon>
        <taxon>Enterospora</taxon>
    </lineage>
</organism>
<name>A0A1Y1S5T3_9MICR</name>
<evidence type="ECO:0000313" key="2">
    <source>
        <dbReference type="EMBL" id="ORD93768.1"/>
    </source>
</evidence>
<feature type="chain" id="PRO_5012101342" evidence="1">
    <location>
        <begin position="26"/>
        <end position="67"/>
    </location>
</feature>
<dbReference type="AlphaFoldDB" id="A0A1Y1S5T3"/>
<dbReference type="VEuPathDB" id="MicrosporidiaDB:ECANGB1_2663"/>
<gene>
    <name evidence="2" type="ORF">ECANGB1_2663</name>
</gene>